<reference evidence="6" key="1">
    <citation type="submission" date="2022-03" db="EMBL/GenBank/DDBJ databases">
        <authorList>
            <person name="Martin C."/>
        </authorList>
    </citation>
    <scope>NUCLEOTIDE SEQUENCE</scope>
</reference>
<sequence>MFAAARLTQVPLTAFVTTLSKPSLLSQPLTVPNIVARTRQYASQAKVSRPFRRTRQQTTSQTQTLKEKIMAPAGDTAFTMGRGLVAGASLLGIGSLAFYGLGLSNQVGAIDRAVLWPQIVRDRIKTTYMYFGGGIAITAASALAASRSPVILNLMMKNSIMAMIGTFAVIIGSGMVVRSIPYKEGFGAKQLAWMGHAGIMGAVIAPLCLLGGPILVRAAWMTAGIVGGLSTIAACAPSEKFLNMGGPLACGLGLVFASSIGSMFLPPTSALGAGLYSVAMYGGLVLFSLFLLYDTQKIIKRAETHPVYSTVPFDPINSSISIYLDTLNIFIRLAMIMAGGGGRRK</sequence>
<keyword evidence="4 5" id="KW-0472">Membrane</keyword>
<comment type="caution">
    <text evidence="6">The sequence shown here is derived from an EMBL/GenBank/DDBJ whole genome shotgun (WGS) entry which is preliminary data.</text>
</comment>
<name>A0A8J1U3U9_OWEFU</name>
<dbReference type="InterPro" id="IPR035871">
    <property type="entry name" value="GHITM"/>
</dbReference>
<keyword evidence="2 5" id="KW-0812">Transmembrane</keyword>
<accession>A0A8J1U3U9</accession>
<dbReference type="PANTHER" id="PTHR23291">
    <property type="entry name" value="BAX INHIBITOR-RELATED"/>
    <property type="match status" value="1"/>
</dbReference>
<dbReference type="PANTHER" id="PTHR23291:SF112">
    <property type="entry name" value="GROWTH HORMONE-INDUCIBLE TRANSMEMBRANE PROTEIN"/>
    <property type="match status" value="1"/>
</dbReference>
<organism evidence="6 7">
    <name type="scientific">Owenia fusiformis</name>
    <name type="common">Polychaete worm</name>
    <dbReference type="NCBI Taxonomy" id="6347"/>
    <lineage>
        <taxon>Eukaryota</taxon>
        <taxon>Metazoa</taxon>
        <taxon>Spiralia</taxon>
        <taxon>Lophotrochozoa</taxon>
        <taxon>Annelida</taxon>
        <taxon>Polychaeta</taxon>
        <taxon>Sedentaria</taxon>
        <taxon>Canalipalpata</taxon>
        <taxon>Sabellida</taxon>
        <taxon>Oweniida</taxon>
        <taxon>Oweniidae</taxon>
        <taxon>Owenia</taxon>
    </lineage>
</organism>
<evidence type="ECO:0000256" key="3">
    <source>
        <dbReference type="ARBA" id="ARBA00022989"/>
    </source>
</evidence>
<evidence type="ECO:0000256" key="1">
    <source>
        <dbReference type="ARBA" id="ARBA00004141"/>
    </source>
</evidence>
<dbReference type="AlphaFoldDB" id="A0A8J1U3U9"/>
<feature type="transmembrane region" description="Helical" evidence="5">
    <location>
        <begin position="192"/>
        <end position="212"/>
    </location>
</feature>
<dbReference type="GO" id="GO:0005743">
    <property type="term" value="C:mitochondrial inner membrane"/>
    <property type="evidence" value="ECO:0007669"/>
    <property type="project" value="TreeGrafter"/>
</dbReference>
<feature type="transmembrane region" description="Helical" evidence="5">
    <location>
        <begin position="271"/>
        <end position="293"/>
    </location>
</feature>
<evidence type="ECO:0000313" key="6">
    <source>
        <dbReference type="EMBL" id="CAH1794409.1"/>
    </source>
</evidence>
<gene>
    <name evidence="6" type="ORF">OFUS_LOCUS19108</name>
</gene>
<dbReference type="CDD" id="cd10431">
    <property type="entry name" value="GHITM"/>
    <property type="match status" value="1"/>
</dbReference>
<feature type="transmembrane region" description="Helical" evidence="5">
    <location>
        <begin position="218"/>
        <end position="236"/>
    </location>
</feature>
<feature type="transmembrane region" description="Helical" evidence="5">
    <location>
        <begin position="128"/>
        <end position="148"/>
    </location>
</feature>
<dbReference type="InterPro" id="IPR006214">
    <property type="entry name" value="Bax_inhibitor_1-related"/>
</dbReference>
<keyword evidence="7" id="KW-1185">Reference proteome</keyword>
<keyword evidence="3 5" id="KW-1133">Transmembrane helix</keyword>
<protein>
    <submittedName>
        <fullName evidence="6">Uncharacterized protein</fullName>
    </submittedName>
</protein>
<comment type="subcellular location">
    <subcellularLocation>
        <location evidence="1">Membrane</location>
        <topology evidence="1">Multi-pass membrane protein</topology>
    </subcellularLocation>
</comment>
<dbReference type="OrthoDB" id="6285520at2759"/>
<evidence type="ECO:0000256" key="5">
    <source>
        <dbReference type="RuleBase" id="RU004379"/>
    </source>
</evidence>
<evidence type="ECO:0000313" key="7">
    <source>
        <dbReference type="Proteomes" id="UP000749559"/>
    </source>
</evidence>
<evidence type="ECO:0000256" key="4">
    <source>
        <dbReference type="ARBA" id="ARBA00023136"/>
    </source>
</evidence>
<proteinExistence type="inferred from homology"/>
<evidence type="ECO:0000256" key="2">
    <source>
        <dbReference type="ARBA" id="ARBA00022692"/>
    </source>
</evidence>
<dbReference type="EMBL" id="CAIIXF020000009">
    <property type="protein sequence ID" value="CAH1794409.1"/>
    <property type="molecule type" value="Genomic_DNA"/>
</dbReference>
<feature type="transmembrane region" description="Helical" evidence="5">
    <location>
        <begin position="160"/>
        <end position="180"/>
    </location>
</feature>
<comment type="similarity">
    <text evidence="5">Belongs to the BI1 family.</text>
</comment>
<dbReference type="Pfam" id="PF01027">
    <property type="entry name" value="Bax1-I"/>
    <property type="match status" value="1"/>
</dbReference>
<feature type="transmembrane region" description="Helical" evidence="5">
    <location>
        <begin position="248"/>
        <end position="265"/>
    </location>
</feature>
<dbReference type="Proteomes" id="UP000749559">
    <property type="component" value="Unassembled WGS sequence"/>
</dbReference>